<feature type="region of interest" description="Disordered" evidence="1">
    <location>
        <begin position="323"/>
        <end position="346"/>
    </location>
</feature>
<feature type="region of interest" description="Disordered" evidence="1">
    <location>
        <begin position="41"/>
        <end position="113"/>
    </location>
</feature>
<feature type="region of interest" description="Disordered" evidence="1">
    <location>
        <begin position="194"/>
        <end position="251"/>
    </location>
</feature>
<evidence type="ECO:0000313" key="2">
    <source>
        <dbReference type="EMBL" id="KAF2453436.1"/>
    </source>
</evidence>
<dbReference type="AlphaFoldDB" id="A0A6A6NNZ0"/>
<organism evidence="2 3">
    <name type="scientific">Lineolata rhizophorae</name>
    <dbReference type="NCBI Taxonomy" id="578093"/>
    <lineage>
        <taxon>Eukaryota</taxon>
        <taxon>Fungi</taxon>
        <taxon>Dikarya</taxon>
        <taxon>Ascomycota</taxon>
        <taxon>Pezizomycotina</taxon>
        <taxon>Dothideomycetes</taxon>
        <taxon>Dothideomycetes incertae sedis</taxon>
        <taxon>Lineolatales</taxon>
        <taxon>Lineolataceae</taxon>
        <taxon>Lineolata</taxon>
    </lineage>
</organism>
<name>A0A6A6NNZ0_9PEZI</name>
<gene>
    <name evidence="2" type="ORF">BDY21DRAFT_125239</name>
</gene>
<sequence length="346" mass="38170">MCFLGALGVLQQFMQLRGSITIGGWWVESTAVAPRVARAGCRESTKGEGPGGNRSKRTLEGEGMARTGSGRLTTLTSRTRGGGKARAGVLLFGRRDAEKEPGRRQSGGPNEKSLRRLCCKRSGHGRSKRQRRGKACLTCLCATLALCDFPRLPARLLGAIPPFHSARPSATPSLLAWRATEYIRLPFHSDGNRRRSQYRACVPEKPDSPLRPRSEADGACTSRPQAPGPRHPEHASRRVRPANHNRPAGRSFSFQQHEPLRTCLTPRARTKEVCLRLPQPSRLQPRAFRSDSAERKSQRAFQTGCSQTHAAFCFGHRRPPLSRAFAPTHSSRTALHPAPHLPRAPR</sequence>
<evidence type="ECO:0000313" key="3">
    <source>
        <dbReference type="Proteomes" id="UP000799766"/>
    </source>
</evidence>
<evidence type="ECO:0000256" key="1">
    <source>
        <dbReference type="SAM" id="MobiDB-lite"/>
    </source>
</evidence>
<feature type="compositionally biased region" description="Low complexity" evidence="1">
    <location>
        <begin position="66"/>
        <end position="79"/>
    </location>
</feature>
<accession>A0A6A6NNZ0</accession>
<protein>
    <submittedName>
        <fullName evidence="2">Uncharacterized protein</fullName>
    </submittedName>
</protein>
<dbReference type="EMBL" id="MU001697">
    <property type="protein sequence ID" value="KAF2453436.1"/>
    <property type="molecule type" value="Genomic_DNA"/>
</dbReference>
<proteinExistence type="predicted"/>
<feature type="compositionally biased region" description="Basic and acidic residues" evidence="1">
    <location>
        <begin position="93"/>
        <end position="103"/>
    </location>
</feature>
<dbReference type="Proteomes" id="UP000799766">
    <property type="component" value="Unassembled WGS sequence"/>
</dbReference>
<reference evidence="2" key="1">
    <citation type="journal article" date="2020" name="Stud. Mycol.">
        <title>101 Dothideomycetes genomes: a test case for predicting lifestyles and emergence of pathogens.</title>
        <authorList>
            <person name="Haridas S."/>
            <person name="Albert R."/>
            <person name="Binder M."/>
            <person name="Bloem J."/>
            <person name="Labutti K."/>
            <person name="Salamov A."/>
            <person name="Andreopoulos B."/>
            <person name="Baker S."/>
            <person name="Barry K."/>
            <person name="Bills G."/>
            <person name="Bluhm B."/>
            <person name="Cannon C."/>
            <person name="Castanera R."/>
            <person name="Culley D."/>
            <person name="Daum C."/>
            <person name="Ezra D."/>
            <person name="Gonzalez J."/>
            <person name="Henrissat B."/>
            <person name="Kuo A."/>
            <person name="Liang C."/>
            <person name="Lipzen A."/>
            <person name="Lutzoni F."/>
            <person name="Magnuson J."/>
            <person name="Mondo S."/>
            <person name="Nolan M."/>
            <person name="Ohm R."/>
            <person name="Pangilinan J."/>
            <person name="Park H.-J."/>
            <person name="Ramirez L."/>
            <person name="Alfaro M."/>
            <person name="Sun H."/>
            <person name="Tritt A."/>
            <person name="Yoshinaga Y."/>
            <person name="Zwiers L.-H."/>
            <person name="Turgeon B."/>
            <person name="Goodwin S."/>
            <person name="Spatafora J."/>
            <person name="Crous P."/>
            <person name="Grigoriev I."/>
        </authorList>
    </citation>
    <scope>NUCLEOTIDE SEQUENCE</scope>
    <source>
        <strain evidence="2">ATCC 16933</strain>
    </source>
</reference>
<keyword evidence="3" id="KW-1185">Reference proteome</keyword>
<feature type="compositionally biased region" description="Basic and acidic residues" evidence="1">
    <location>
        <begin position="202"/>
        <end position="216"/>
    </location>
</feature>